<reference evidence="1" key="2">
    <citation type="journal article" date="2015" name="Data Brief">
        <title>Shoot transcriptome of the giant reed, Arundo donax.</title>
        <authorList>
            <person name="Barrero R.A."/>
            <person name="Guerrero F.D."/>
            <person name="Moolhuijzen P."/>
            <person name="Goolsby J.A."/>
            <person name="Tidwell J."/>
            <person name="Bellgard S.E."/>
            <person name="Bellgard M.I."/>
        </authorList>
    </citation>
    <scope>NUCLEOTIDE SEQUENCE</scope>
    <source>
        <tissue evidence="1">Shoot tissue taken approximately 20 cm above the soil surface</tissue>
    </source>
</reference>
<evidence type="ECO:0000313" key="1">
    <source>
        <dbReference type="EMBL" id="JAD44755.1"/>
    </source>
</evidence>
<protein>
    <submittedName>
        <fullName evidence="1">Uncharacterized protein</fullName>
    </submittedName>
</protein>
<accession>A0A0A9A6Y5</accession>
<organism evidence="1">
    <name type="scientific">Arundo donax</name>
    <name type="common">Giant reed</name>
    <name type="synonym">Donax arundinaceus</name>
    <dbReference type="NCBI Taxonomy" id="35708"/>
    <lineage>
        <taxon>Eukaryota</taxon>
        <taxon>Viridiplantae</taxon>
        <taxon>Streptophyta</taxon>
        <taxon>Embryophyta</taxon>
        <taxon>Tracheophyta</taxon>
        <taxon>Spermatophyta</taxon>
        <taxon>Magnoliopsida</taxon>
        <taxon>Liliopsida</taxon>
        <taxon>Poales</taxon>
        <taxon>Poaceae</taxon>
        <taxon>PACMAD clade</taxon>
        <taxon>Arundinoideae</taxon>
        <taxon>Arundineae</taxon>
        <taxon>Arundo</taxon>
    </lineage>
</organism>
<name>A0A0A9A6Y5_ARUDO</name>
<sequence length="98" mass="11153">MGGHRRMHLISRWTRNSGGMILMWRGILSCSHNIHISRCHRLLALMFVGLIAINVVLSTPLPSLQLHLILGRPLFIIWDIAVLISTGMVLRFLMEITN</sequence>
<dbReference type="EMBL" id="GBRH01253140">
    <property type="protein sequence ID" value="JAD44755.1"/>
    <property type="molecule type" value="Transcribed_RNA"/>
</dbReference>
<dbReference type="AlphaFoldDB" id="A0A0A9A6Y5"/>
<proteinExistence type="predicted"/>
<reference evidence="1" key="1">
    <citation type="submission" date="2014-09" db="EMBL/GenBank/DDBJ databases">
        <authorList>
            <person name="Magalhaes I.L.F."/>
            <person name="Oliveira U."/>
            <person name="Santos F.R."/>
            <person name="Vidigal T.H.D.A."/>
            <person name="Brescovit A.D."/>
            <person name="Santos A.J."/>
        </authorList>
    </citation>
    <scope>NUCLEOTIDE SEQUENCE</scope>
    <source>
        <tissue evidence="1">Shoot tissue taken approximately 20 cm above the soil surface</tissue>
    </source>
</reference>